<accession>A0A9P0F7V0</accession>
<dbReference type="Gene3D" id="2.120.10.80">
    <property type="entry name" value="Kelch-type beta propeller"/>
    <property type="match status" value="1"/>
</dbReference>
<dbReference type="InterPro" id="IPR052588">
    <property type="entry name" value="Kelch_domain_protein"/>
</dbReference>
<evidence type="ECO:0000313" key="2">
    <source>
        <dbReference type="EMBL" id="CAH0391573.1"/>
    </source>
</evidence>
<protein>
    <recommendedName>
        <fullName evidence="4">Kelch domain-containing protein 4</fullName>
    </recommendedName>
</protein>
<feature type="region of interest" description="Disordered" evidence="1">
    <location>
        <begin position="397"/>
        <end position="418"/>
    </location>
</feature>
<name>A0A9P0F7V0_BEMTA</name>
<dbReference type="PANTHER" id="PTHR46063:SF1">
    <property type="entry name" value="KELCH DOMAIN-CONTAINING PROTEIN 4"/>
    <property type="match status" value="1"/>
</dbReference>
<reference evidence="2" key="1">
    <citation type="submission" date="2021-12" db="EMBL/GenBank/DDBJ databases">
        <authorList>
            <person name="King R."/>
        </authorList>
    </citation>
    <scope>NUCLEOTIDE SEQUENCE</scope>
</reference>
<sequence length="511" mass="56843">MGKKDKKKGKGAAKTAAKTEKKQAMKLKKKLASMGEEDIERAIMQMEQTEANRKKTEEIVVNSPSRRANSSFIPHPTKDALILFGGEFYNGSKNTIYGDFYMYNLNKKEWTAIKAPNHPPPRCGHQMVGTTIDGGQLWMFGGEYLSASSSQVHHYKELWLYHITNKIWQKINAPNGPSARSGHRMVLCKKQLIVFGGYYDNFTNYIYYNDVHSFSLEDYTWRPIVPSGVAPAPRSGCCMAALPDGRILIYGGYSKEKIKKDVDKGTVHNDMFLLTPDKNDSTGLKWKWVKVKPGGARPLPRSGLSMAVTVPATKAYTFGGVYDVEESEEDLSGTFFNDLHLLDLEQVIWRTVTLKGAKRVDGETMDADMEESEPEPAVSTVVDDGIFKVTVGPALPQKAAKTSDPSKQSDEFAPSPRMSSGLAIKNGVLYLYGGLCEVGDKTITLCDFYSLDIGKLNGWKAIEEDKSQPHEWIDENSDSESGSDDDSMDDEDDDDDDTDDSSDSEEKMDTD</sequence>
<dbReference type="EMBL" id="OU963867">
    <property type="protein sequence ID" value="CAH0391573.1"/>
    <property type="molecule type" value="Genomic_DNA"/>
</dbReference>
<proteinExistence type="predicted"/>
<organism evidence="2 3">
    <name type="scientific">Bemisia tabaci</name>
    <name type="common">Sweetpotato whitefly</name>
    <name type="synonym">Aleurodes tabaci</name>
    <dbReference type="NCBI Taxonomy" id="7038"/>
    <lineage>
        <taxon>Eukaryota</taxon>
        <taxon>Metazoa</taxon>
        <taxon>Ecdysozoa</taxon>
        <taxon>Arthropoda</taxon>
        <taxon>Hexapoda</taxon>
        <taxon>Insecta</taxon>
        <taxon>Pterygota</taxon>
        <taxon>Neoptera</taxon>
        <taxon>Paraneoptera</taxon>
        <taxon>Hemiptera</taxon>
        <taxon>Sternorrhyncha</taxon>
        <taxon>Aleyrodoidea</taxon>
        <taxon>Aleyrodidae</taxon>
        <taxon>Aleyrodinae</taxon>
        <taxon>Bemisia</taxon>
    </lineage>
</organism>
<feature type="region of interest" description="Disordered" evidence="1">
    <location>
        <begin position="1"/>
        <end position="32"/>
    </location>
</feature>
<dbReference type="KEGG" id="btab:109029666"/>
<evidence type="ECO:0008006" key="4">
    <source>
        <dbReference type="Google" id="ProtNLM"/>
    </source>
</evidence>
<dbReference type="InterPro" id="IPR015915">
    <property type="entry name" value="Kelch-typ_b-propeller"/>
</dbReference>
<dbReference type="Proteomes" id="UP001152759">
    <property type="component" value="Chromosome 6"/>
</dbReference>
<dbReference type="AlphaFoldDB" id="A0A9P0F7V0"/>
<evidence type="ECO:0000313" key="3">
    <source>
        <dbReference type="Proteomes" id="UP001152759"/>
    </source>
</evidence>
<evidence type="ECO:0000256" key="1">
    <source>
        <dbReference type="SAM" id="MobiDB-lite"/>
    </source>
</evidence>
<feature type="compositionally biased region" description="Acidic residues" evidence="1">
    <location>
        <begin position="474"/>
        <end position="503"/>
    </location>
</feature>
<dbReference type="SUPFAM" id="SSF117281">
    <property type="entry name" value="Kelch motif"/>
    <property type="match status" value="1"/>
</dbReference>
<feature type="compositionally biased region" description="Basic residues" evidence="1">
    <location>
        <begin position="1"/>
        <end position="11"/>
    </location>
</feature>
<gene>
    <name evidence="2" type="ORF">BEMITA_LOCUS10175</name>
</gene>
<dbReference type="Pfam" id="PF13415">
    <property type="entry name" value="Beta-prop_FBX42"/>
    <property type="match status" value="1"/>
</dbReference>
<dbReference type="PANTHER" id="PTHR46063">
    <property type="entry name" value="KELCH DOMAIN-CONTAINING PROTEIN"/>
    <property type="match status" value="1"/>
</dbReference>
<keyword evidence="3" id="KW-1185">Reference proteome</keyword>
<feature type="region of interest" description="Disordered" evidence="1">
    <location>
        <begin position="466"/>
        <end position="511"/>
    </location>
</feature>